<evidence type="ECO:0000256" key="1">
    <source>
        <dbReference type="ARBA" id="ARBA00022729"/>
    </source>
</evidence>
<gene>
    <name evidence="4" type="ORF">ABDJ40_03445</name>
</gene>
<dbReference type="InterPro" id="IPR014004">
    <property type="entry name" value="Transpt-assoc_nodulatn_dom_bac"/>
</dbReference>
<dbReference type="Pfam" id="PF04972">
    <property type="entry name" value="BON"/>
    <property type="match status" value="2"/>
</dbReference>
<dbReference type="Gene3D" id="3.30.1340.30">
    <property type="match status" value="1"/>
</dbReference>
<evidence type="ECO:0000313" key="4">
    <source>
        <dbReference type="EMBL" id="MEO3711816.1"/>
    </source>
</evidence>
<evidence type="ECO:0000313" key="5">
    <source>
        <dbReference type="Proteomes" id="UP001462640"/>
    </source>
</evidence>
<dbReference type="InterPro" id="IPR051686">
    <property type="entry name" value="Lipoprotein_DolP"/>
</dbReference>
<dbReference type="EMBL" id="JBDPZC010000001">
    <property type="protein sequence ID" value="MEO3711816.1"/>
    <property type="molecule type" value="Genomic_DNA"/>
</dbReference>
<evidence type="ECO:0000259" key="3">
    <source>
        <dbReference type="PROSITE" id="PS50914"/>
    </source>
</evidence>
<sequence length="222" mass="24185">MQANPSRLLRAHRAHRALRALPLVVALGCGLLTACAPLMVGGMVGTALVATDRRTSGTQLEDQGIELKAGKRLADKLGDRVHININSYNRVVLLTGETRNEEDKAEAERIVAEVENVGRVANELQVGFISSLSARSNDVLIAGKIKASLVDARDLISNAFYVVVERGEVFMLGRVTEREAHRATEIARGVAGVKKVVRMYEIISEEELARTTPKPPKPNESR</sequence>
<protein>
    <submittedName>
        <fullName evidence="4">BON domain-containing protein</fullName>
    </submittedName>
</protein>
<name>A0ABV0G9U6_9BURK</name>
<feature type="transmembrane region" description="Helical" evidence="2">
    <location>
        <begin position="21"/>
        <end position="50"/>
    </location>
</feature>
<keyword evidence="2" id="KW-0472">Membrane</keyword>
<comment type="caution">
    <text evidence="4">The sequence shown here is derived from an EMBL/GenBank/DDBJ whole genome shotgun (WGS) entry which is preliminary data.</text>
</comment>
<keyword evidence="2" id="KW-0812">Transmembrane</keyword>
<dbReference type="PROSITE" id="PS50914">
    <property type="entry name" value="BON"/>
    <property type="match status" value="2"/>
</dbReference>
<dbReference type="PANTHER" id="PTHR34606:SF4">
    <property type="entry name" value="OUTER MEMBRANE LIPOPROTEIN DOLP"/>
    <property type="match status" value="1"/>
</dbReference>
<feature type="domain" description="BON" evidence="3">
    <location>
        <begin position="61"/>
        <end position="128"/>
    </location>
</feature>
<dbReference type="RefSeq" id="WP_347606106.1">
    <property type="nucleotide sequence ID" value="NZ_JBDPZC010000001.1"/>
</dbReference>
<keyword evidence="2" id="KW-1133">Transmembrane helix</keyword>
<accession>A0ABV0G9U6</accession>
<dbReference type="Proteomes" id="UP001462640">
    <property type="component" value="Unassembled WGS sequence"/>
</dbReference>
<evidence type="ECO:0000256" key="2">
    <source>
        <dbReference type="SAM" id="Phobius"/>
    </source>
</evidence>
<feature type="domain" description="BON" evidence="3">
    <location>
        <begin position="137"/>
        <end position="204"/>
    </location>
</feature>
<keyword evidence="1" id="KW-0732">Signal</keyword>
<dbReference type="SMART" id="SM00749">
    <property type="entry name" value="BON"/>
    <property type="match status" value="2"/>
</dbReference>
<dbReference type="InterPro" id="IPR007055">
    <property type="entry name" value="BON_dom"/>
</dbReference>
<organism evidence="4 5">
    <name type="scientific">Roseateles flavus</name>
    <dbReference type="NCBI Taxonomy" id="3149041"/>
    <lineage>
        <taxon>Bacteria</taxon>
        <taxon>Pseudomonadati</taxon>
        <taxon>Pseudomonadota</taxon>
        <taxon>Betaproteobacteria</taxon>
        <taxon>Burkholderiales</taxon>
        <taxon>Sphaerotilaceae</taxon>
        <taxon>Roseateles</taxon>
    </lineage>
</organism>
<dbReference type="PROSITE" id="PS51257">
    <property type="entry name" value="PROKAR_LIPOPROTEIN"/>
    <property type="match status" value="1"/>
</dbReference>
<proteinExistence type="predicted"/>
<dbReference type="PANTHER" id="PTHR34606">
    <property type="entry name" value="BON DOMAIN-CONTAINING PROTEIN"/>
    <property type="match status" value="1"/>
</dbReference>
<keyword evidence="5" id="KW-1185">Reference proteome</keyword>
<reference evidence="4 5" key="1">
    <citation type="submission" date="2024-05" db="EMBL/GenBank/DDBJ databases">
        <title>Roseateles sp. 2.12 16S ribosomal RNA gene Genome sequencing and assembly.</title>
        <authorList>
            <person name="Woo H."/>
        </authorList>
    </citation>
    <scope>NUCLEOTIDE SEQUENCE [LARGE SCALE GENOMIC DNA]</scope>
    <source>
        <strain evidence="4 5">2.12</strain>
    </source>
</reference>